<keyword evidence="1 2" id="KW-0443">Lipid metabolism</keyword>
<dbReference type="KEGG" id="fgg:FSB75_17090"/>
<keyword evidence="2" id="KW-0442">Lipid degradation</keyword>
<dbReference type="SUPFAM" id="SSF52151">
    <property type="entry name" value="FabD/lysophospholipase-like"/>
    <property type="match status" value="1"/>
</dbReference>
<gene>
    <name evidence="4" type="ORF">FSB75_17090</name>
</gene>
<reference evidence="4 5" key="1">
    <citation type="journal article" date="2015" name="Int. J. Syst. Evol. Microbiol.">
        <title>Flavisolibacter ginsenosidimutans sp. nov., with ginsenoside-converting activity isolated from soil used for cultivating ginseng.</title>
        <authorList>
            <person name="Zhao Y."/>
            <person name="Liu Q."/>
            <person name="Kang M.S."/>
            <person name="Jin F."/>
            <person name="Yu H."/>
            <person name="Im W.T."/>
        </authorList>
    </citation>
    <scope>NUCLEOTIDE SEQUENCE [LARGE SCALE GENOMIC DNA]</scope>
    <source>
        <strain evidence="4 5">Gsoil 636</strain>
    </source>
</reference>
<feature type="active site" description="Nucleophile" evidence="2">
    <location>
        <position position="65"/>
    </location>
</feature>
<dbReference type="EMBL" id="CP042433">
    <property type="protein sequence ID" value="QEC57544.1"/>
    <property type="molecule type" value="Genomic_DNA"/>
</dbReference>
<evidence type="ECO:0000259" key="3">
    <source>
        <dbReference type="PROSITE" id="PS51635"/>
    </source>
</evidence>
<feature type="domain" description="PNPLA" evidence="3">
    <location>
        <begin position="14"/>
        <end position="298"/>
    </location>
</feature>
<sequence length="596" mass="65594">MPQPETNKKFYVGVCMAGAVSAGAYTAGVMDYLMEALEEWRKQKESGNPNTPSHEVEIPVIGGASAGGMTGIITAAALNHSITPVKPPQTANAKEEHPENKFYHSWVDLLGEDMFSMMLDTADMEDEQIISLLNSSFIDTVASRVVQTDAVGWKPAPPYISKDLKVFATLTNLEGFGYNIAMKGTGKSPAKYYMSIHNDYACFKLNADGEMQHSEEDGWIPLDFKTGENTDVAKNAAMATGAFPVGLKSRELKREAAEVNKLPFCRDVTDHFPVKGPYCTTLNVDGGVINNEPFERVREVLNNVATDDEKEDENGNKAYNNENKFGSTVLLIDPFPSHEPGAFKSSQKLFDVVGLTFGAMLEQMRAKPAKLADAMNDNCVGQFLIAPSRRLPKLDGTEKDAAGDEAIACGAMGGFSGFLNKEFRIHDYFLGRFNCELFLRDYFTVSEKALNENEIFRQGYAGINKEAFASKRKEGHYQIIPIFTPHPPEGQLPMPVFSSGSNWPVMEEKKVDAFEPAVRKRAQGLLMNSVKLKGIEKFLVWVGAKVVLNGLLTKKVMDAIKKSLQAQELLRGAPGEGKVSEGEVRLVRKEPAVKET</sequence>
<dbReference type="InterPro" id="IPR016035">
    <property type="entry name" value="Acyl_Trfase/lysoPLipase"/>
</dbReference>
<dbReference type="GO" id="GO:0016787">
    <property type="term" value="F:hydrolase activity"/>
    <property type="evidence" value="ECO:0007669"/>
    <property type="project" value="UniProtKB-UniRule"/>
</dbReference>
<dbReference type="OrthoDB" id="1488362at2"/>
<dbReference type="RefSeq" id="WP_146789981.1">
    <property type="nucleotide sequence ID" value="NZ_BAABIO010000003.1"/>
</dbReference>
<comment type="caution">
    <text evidence="2">Lacks conserved residue(s) required for the propagation of feature annotation.</text>
</comment>
<dbReference type="PROSITE" id="PS51635">
    <property type="entry name" value="PNPLA"/>
    <property type="match status" value="1"/>
</dbReference>
<feature type="short sequence motif" description="GXSXG" evidence="2">
    <location>
        <begin position="63"/>
        <end position="67"/>
    </location>
</feature>
<feature type="short sequence motif" description="DGA/G" evidence="2">
    <location>
        <begin position="285"/>
        <end position="287"/>
    </location>
</feature>
<evidence type="ECO:0000313" key="4">
    <source>
        <dbReference type="EMBL" id="QEC57544.1"/>
    </source>
</evidence>
<proteinExistence type="predicted"/>
<organism evidence="4 5">
    <name type="scientific">Flavisolibacter ginsenosidimutans</name>
    <dbReference type="NCBI Taxonomy" id="661481"/>
    <lineage>
        <taxon>Bacteria</taxon>
        <taxon>Pseudomonadati</taxon>
        <taxon>Bacteroidota</taxon>
        <taxon>Chitinophagia</taxon>
        <taxon>Chitinophagales</taxon>
        <taxon>Chitinophagaceae</taxon>
        <taxon>Flavisolibacter</taxon>
    </lineage>
</organism>
<dbReference type="AlphaFoldDB" id="A0A5B8ULJ5"/>
<evidence type="ECO:0000256" key="1">
    <source>
        <dbReference type="ARBA" id="ARBA00023098"/>
    </source>
</evidence>
<evidence type="ECO:0000256" key="2">
    <source>
        <dbReference type="PROSITE-ProRule" id="PRU01161"/>
    </source>
</evidence>
<keyword evidence="5" id="KW-1185">Reference proteome</keyword>
<protein>
    <submittedName>
        <fullName evidence="4">Patatin-like phospholipase family protein</fullName>
    </submittedName>
</protein>
<keyword evidence="2" id="KW-0378">Hydrolase</keyword>
<evidence type="ECO:0000313" key="5">
    <source>
        <dbReference type="Proteomes" id="UP000321204"/>
    </source>
</evidence>
<dbReference type="GO" id="GO:0016042">
    <property type="term" value="P:lipid catabolic process"/>
    <property type="evidence" value="ECO:0007669"/>
    <property type="project" value="UniProtKB-UniRule"/>
</dbReference>
<feature type="active site" description="Proton acceptor" evidence="2">
    <location>
        <position position="285"/>
    </location>
</feature>
<dbReference type="Proteomes" id="UP000321204">
    <property type="component" value="Chromosome"/>
</dbReference>
<name>A0A5B8ULJ5_9BACT</name>
<dbReference type="InterPro" id="IPR002641">
    <property type="entry name" value="PNPLA_dom"/>
</dbReference>
<accession>A0A5B8ULJ5</accession>